<accession>A0A1B2EYS5</accession>
<dbReference type="AlphaFoldDB" id="A0A1B2EYS5"/>
<name>A0A1B2EYS5_9HYPH</name>
<geneLocation type="plasmid" evidence="1">
    <name>unnamed4</name>
</geneLocation>
<dbReference type="KEGG" id="moc:BB934_43900"/>
<evidence type="ECO:0000313" key="1">
    <source>
        <dbReference type="EMBL" id="ANY85144.1"/>
    </source>
</evidence>
<protein>
    <submittedName>
        <fullName evidence="1">Uncharacterized protein</fullName>
    </submittedName>
</protein>
<reference evidence="1" key="1">
    <citation type="submission" date="2016-07" db="EMBL/GenBank/DDBJ databases">
        <title>Microvirga ossetica sp. nov. a new species of rhizobia isolated from root nodules of the legume species Vicia alpestris Steven originated from North Ossetia region in the Caucasus.</title>
        <authorList>
            <person name="Safronova V.I."/>
            <person name="Kuznetsova I.G."/>
            <person name="Sazanova A.L."/>
            <person name="Belimov A."/>
            <person name="Andronov E."/>
            <person name="Osledkin Y.S."/>
            <person name="Onishchuk O.P."/>
            <person name="Kurchak O.N."/>
            <person name="Shaposhnikov A.I."/>
            <person name="Willems A."/>
            <person name="Tikhonovich I.A."/>
        </authorList>
    </citation>
    <scope>NUCLEOTIDE SEQUENCE [LARGE SCALE GENOMIC DNA]</scope>
    <source>
        <strain evidence="1">V5/3M</strain>
        <plasmid evidence="1">unnamed4</plasmid>
    </source>
</reference>
<dbReference type="EMBL" id="CP016620">
    <property type="protein sequence ID" value="ANY85144.1"/>
    <property type="molecule type" value="Genomic_DNA"/>
</dbReference>
<keyword evidence="1" id="KW-0614">Plasmid</keyword>
<gene>
    <name evidence="1" type="ORF">BB934_43900</name>
</gene>
<organism evidence="1">
    <name type="scientific">Microvirga ossetica</name>
    <dbReference type="NCBI Taxonomy" id="1882682"/>
    <lineage>
        <taxon>Bacteria</taxon>
        <taxon>Pseudomonadati</taxon>
        <taxon>Pseudomonadota</taxon>
        <taxon>Alphaproteobacteria</taxon>
        <taxon>Hyphomicrobiales</taxon>
        <taxon>Methylobacteriaceae</taxon>
        <taxon>Microvirga</taxon>
    </lineage>
</organism>
<dbReference type="RefSeq" id="WP_099515938.1">
    <property type="nucleotide sequence ID" value="NZ_CP016620.1"/>
</dbReference>
<sequence>MPTNPFSRTRVASSVQIAGAFWTSQDLLRREPDELARYGVPLPSLLGSAPIRAGYVVFDEAGFEFCRHDNNEMEGVRAFLFLILDKQGEAQDIIAWAPQLNRLSAWLNRAWMLEQEAA</sequence>
<proteinExistence type="predicted"/>
<dbReference type="OrthoDB" id="8082225at2"/>